<feature type="transmembrane region" description="Helical" evidence="3">
    <location>
        <begin position="107"/>
        <end position="128"/>
    </location>
</feature>
<feature type="domain" description="Carboxylesterase type B" evidence="4">
    <location>
        <begin position="355"/>
        <end position="828"/>
    </location>
</feature>
<evidence type="ECO:0000256" key="3">
    <source>
        <dbReference type="SAM" id="Phobius"/>
    </source>
</evidence>
<feature type="transmembrane region" description="Helical" evidence="3">
    <location>
        <begin position="23"/>
        <end position="44"/>
    </location>
</feature>
<dbReference type="Gene3D" id="3.40.50.1820">
    <property type="entry name" value="alpha/beta hydrolase"/>
    <property type="match status" value="1"/>
</dbReference>
<evidence type="ECO:0000313" key="7">
    <source>
        <dbReference type="Proteomes" id="UP000799777"/>
    </source>
</evidence>
<dbReference type="Proteomes" id="UP000799777">
    <property type="component" value="Unassembled WGS sequence"/>
</dbReference>
<accession>A0A9P4LQS4</accession>
<evidence type="ECO:0000313" key="6">
    <source>
        <dbReference type="EMBL" id="KAF2036526.1"/>
    </source>
</evidence>
<name>A0A9P4LQS4_9PLEO</name>
<keyword evidence="7" id="KW-1185">Reference proteome</keyword>
<dbReference type="InterPro" id="IPR002018">
    <property type="entry name" value="CarbesteraseB"/>
</dbReference>
<evidence type="ECO:0000259" key="5">
    <source>
        <dbReference type="Pfam" id="PF20684"/>
    </source>
</evidence>
<dbReference type="OrthoDB" id="6846267at2759"/>
<dbReference type="InterPro" id="IPR019826">
    <property type="entry name" value="Carboxylesterase_B_AS"/>
</dbReference>
<comment type="caution">
    <text evidence="6">The sequence shown here is derived from an EMBL/GenBank/DDBJ whole genome shotgun (WGS) entry which is preliminary data.</text>
</comment>
<keyword evidence="3" id="KW-0472">Membrane</keyword>
<comment type="similarity">
    <text evidence="1">Belongs to the type-B carboxylesterase/lipase family.</text>
</comment>
<dbReference type="SUPFAM" id="SSF53474">
    <property type="entry name" value="alpha/beta-Hydrolases"/>
    <property type="match status" value="1"/>
</dbReference>
<feature type="transmembrane region" description="Helical" evidence="3">
    <location>
        <begin position="219"/>
        <end position="240"/>
    </location>
</feature>
<evidence type="ECO:0000256" key="2">
    <source>
        <dbReference type="ARBA" id="ARBA00022801"/>
    </source>
</evidence>
<evidence type="ECO:0000256" key="1">
    <source>
        <dbReference type="ARBA" id="ARBA00005964"/>
    </source>
</evidence>
<keyword evidence="3" id="KW-1133">Transmembrane helix</keyword>
<feature type="domain" description="Rhodopsin" evidence="5">
    <location>
        <begin position="39"/>
        <end position="282"/>
    </location>
</feature>
<dbReference type="PROSITE" id="PS00122">
    <property type="entry name" value="CARBOXYLESTERASE_B_1"/>
    <property type="match status" value="1"/>
</dbReference>
<feature type="transmembrane region" description="Helical" evidence="3">
    <location>
        <begin position="187"/>
        <end position="207"/>
    </location>
</feature>
<keyword evidence="2" id="KW-0378">Hydrolase</keyword>
<dbReference type="PANTHER" id="PTHR43142:SF4">
    <property type="entry name" value="CARBOXYLIC ESTER HYDROLASE"/>
    <property type="match status" value="1"/>
</dbReference>
<reference evidence="6" key="1">
    <citation type="journal article" date="2020" name="Stud. Mycol.">
        <title>101 Dothideomycetes genomes: a test case for predicting lifestyles and emergence of pathogens.</title>
        <authorList>
            <person name="Haridas S."/>
            <person name="Albert R."/>
            <person name="Binder M."/>
            <person name="Bloem J."/>
            <person name="Labutti K."/>
            <person name="Salamov A."/>
            <person name="Andreopoulos B."/>
            <person name="Baker S."/>
            <person name="Barry K."/>
            <person name="Bills G."/>
            <person name="Bluhm B."/>
            <person name="Cannon C."/>
            <person name="Castanera R."/>
            <person name="Culley D."/>
            <person name="Daum C."/>
            <person name="Ezra D."/>
            <person name="Gonzalez J."/>
            <person name="Henrissat B."/>
            <person name="Kuo A."/>
            <person name="Liang C."/>
            <person name="Lipzen A."/>
            <person name="Lutzoni F."/>
            <person name="Magnuson J."/>
            <person name="Mondo S."/>
            <person name="Nolan M."/>
            <person name="Ohm R."/>
            <person name="Pangilinan J."/>
            <person name="Park H.-J."/>
            <person name="Ramirez L."/>
            <person name="Alfaro M."/>
            <person name="Sun H."/>
            <person name="Tritt A."/>
            <person name="Yoshinaga Y."/>
            <person name="Zwiers L.-H."/>
            <person name="Turgeon B."/>
            <person name="Goodwin S."/>
            <person name="Spatafora J."/>
            <person name="Crous P."/>
            <person name="Grigoriev I."/>
        </authorList>
    </citation>
    <scope>NUCLEOTIDE SEQUENCE</scope>
    <source>
        <strain evidence="6">CBS 110217</strain>
    </source>
</reference>
<feature type="transmembrane region" description="Helical" evidence="3">
    <location>
        <begin position="260"/>
        <end position="278"/>
    </location>
</feature>
<organism evidence="6 7">
    <name type="scientific">Setomelanomma holmii</name>
    <dbReference type="NCBI Taxonomy" id="210430"/>
    <lineage>
        <taxon>Eukaryota</taxon>
        <taxon>Fungi</taxon>
        <taxon>Dikarya</taxon>
        <taxon>Ascomycota</taxon>
        <taxon>Pezizomycotina</taxon>
        <taxon>Dothideomycetes</taxon>
        <taxon>Pleosporomycetidae</taxon>
        <taxon>Pleosporales</taxon>
        <taxon>Pleosporineae</taxon>
        <taxon>Phaeosphaeriaceae</taxon>
        <taxon>Setomelanomma</taxon>
    </lineage>
</organism>
<dbReference type="InterPro" id="IPR049326">
    <property type="entry name" value="Rhodopsin_dom_fungi"/>
</dbReference>
<feature type="transmembrane region" description="Helical" evidence="3">
    <location>
        <begin position="135"/>
        <end position="156"/>
    </location>
</feature>
<proteinExistence type="inferred from homology"/>
<dbReference type="AlphaFoldDB" id="A0A9P4LQS4"/>
<dbReference type="EMBL" id="ML978154">
    <property type="protein sequence ID" value="KAF2036526.1"/>
    <property type="molecule type" value="Genomic_DNA"/>
</dbReference>
<dbReference type="Pfam" id="PF20684">
    <property type="entry name" value="Fung_rhodopsin"/>
    <property type="match status" value="1"/>
</dbReference>
<dbReference type="Pfam" id="PF00135">
    <property type="entry name" value="COesterase"/>
    <property type="match status" value="1"/>
</dbReference>
<protein>
    <submittedName>
        <fullName evidence="6">Alpha/beta-hydrolase</fullName>
    </submittedName>
</protein>
<dbReference type="PANTHER" id="PTHR43142">
    <property type="entry name" value="CARBOXYLIC ESTER HYDROLASE"/>
    <property type="match status" value="1"/>
</dbReference>
<dbReference type="GO" id="GO:0016787">
    <property type="term" value="F:hydrolase activity"/>
    <property type="evidence" value="ECO:0007669"/>
    <property type="project" value="UniProtKB-KW"/>
</dbReference>
<keyword evidence="3" id="KW-0812">Transmembrane</keyword>
<gene>
    <name evidence="6" type="ORF">EK21DRAFT_95794</name>
</gene>
<sequence>MATSSTTPTQGLPLDDRSDSLKIPIIVLIVFSSIFVLLRLGVSFRNRNWFLLTDHFLWTGHILAIAGAACCYKMAEVGGGRHIYDPIFKNVENLEKYMRYLWLGQLLNLYGMALVKLSICAYILMLNFSKGFRILIWMSVVIHIGLNFIFPTIILFGECTPYSKHWDVDNSRPGSCWSTKPKVISGYAGAATNILTDLIYTLAPLVYIARVQLSKRTIWGVRVVFLLGLTTTTISALKLYEMKALNESPDPTYTSVNLSIYAIAEVFVGVFTACLPPLRKTFDDVLRKVLPAGMVSSRATRDSYALNKVSNRSQVTKESKVKHDSDGDSDYAILEENKAKAGSSDEIVKTTQPHQIDMQFRGHVEGLTYLDQNSQPLCYLFSGVPYALPPVGPFRLRKPRALPPCYRYGTRANPARFTGGCGLCPQPGPSEGHGGSAWDEDCLQSNVWVPVGEAPDGGWPVLFWIHGGFLQFGSPNDLDLRAFLRSSPIKCIIVAPAYRLNIFGFFASPSLLTSCPDVSANLGFWDQRMALQWTYENISYFGGNASNITIAGYSAGSHSVFHQLAYDIGVDGKKAIVKRAMMLSNGPGMQPKSLNEAQEQYEELLKVLGISSDLTPSEQLKRLRATSSIDLIRASHKMKLHQFRAVTDGSFVRHSLLDEINNGTFAHRMKTRGVKLIIGECSDEHFVYGTWRPPKPGYENMLHRLEADYSHGSCKVLMSHYFPNRKLPAKYKSWQEAFGHIYADVQVHALKRGMVDALVRRGAGNLIHRYRIEWRAKCVDKKHPRTWGVTHTSDMAIWFFGNGEILTAEEKEVVTKAFHEPLSAFLKGDDVEWGTKHAMQIRTLKSDGSVRIENDVRLEDGLELWNKLKKVGATGHPRESKL</sequence>
<evidence type="ECO:0000259" key="4">
    <source>
        <dbReference type="Pfam" id="PF00135"/>
    </source>
</evidence>
<dbReference type="InterPro" id="IPR029058">
    <property type="entry name" value="AB_hydrolase_fold"/>
</dbReference>